<protein>
    <submittedName>
        <fullName evidence="2">Pimeloyl-ACP methyl ester carboxylesterase</fullName>
    </submittedName>
</protein>
<gene>
    <name evidence="2" type="ORF">FHR33_004566</name>
</gene>
<dbReference type="GO" id="GO:0003824">
    <property type="term" value="F:catalytic activity"/>
    <property type="evidence" value="ECO:0007669"/>
    <property type="project" value="UniProtKB-ARBA"/>
</dbReference>
<dbReference type="PANTHER" id="PTHR46438:SF11">
    <property type="entry name" value="LIPASE-RELATED"/>
    <property type="match status" value="1"/>
</dbReference>
<dbReference type="InterPro" id="IPR029058">
    <property type="entry name" value="AB_hydrolase_fold"/>
</dbReference>
<name>A0A7W5Y8L8_9ACTN</name>
<dbReference type="SUPFAM" id="SSF53474">
    <property type="entry name" value="alpha/beta-Hydrolases"/>
    <property type="match status" value="1"/>
</dbReference>
<dbReference type="PRINTS" id="PR00111">
    <property type="entry name" value="ABHYDROLASE"/>
</dbReference>
<dbReference type="Proteomes" id="UP000579945">
    <property type="component" value="Unassembled WGS sequence"/>
</dbReference>
<sequence length="270" mass="28448">MELAFERRGHGPPLILVHGIGHHWQAWLPVMDRLAASRDVIAVDLPGFGRSQGLPPGTPYTAESLADAVESFCAMLDVREPHVAGNSLGGYIALELASRGVVRTATAISPAGFWSRAELLWCQSVLRAMRASAEGGAAEGAEAPGSGALSRLLGSEPLGFLGAGLLVAHPSRLGRVALAAATEALASAPGFNETLDSFTGMMPPAPPKSPITIAWGEHDRLLLRRQAVRAARWSNQRVKLLKGCGHVPMSDDPELVARVILEASDPRSPA</sequence>
<evidence type="ECO:0000313" key="2">
    <source>
        <dbReference type="EMBL" id="MBB3728706.1"/>
    </source>
</evidence>
<keyword evidence="3" id="KW-1185">Reference proteome</keyword>
<evidence type="ECO:0000313" key="3">
    <source>
        <dbReference type="Proteomes" id="UP000579945"/>
    </source>
</evidence>
<dbReference type="PANTHER" id="PTHR46438">
    <property type="entry name" value="ALPHA/BETA-HYDROLASES SUPERFAMILY PROTEIN"/>
    <property type="match status" value="1"/>
</dbReference>
<proteinExistence type="predicted"/>
<dbReference type="GeneID" id="95390933"/>
<dbReference type="EMBL" id="JACIBV010000001">
    <property type="protein sequence ID" value="MBB3728706.1"/>
    <property type="molecule type" value="Genomic_DNA"/>
</dbReference>
<comment type="caution">
    <text evidence="2">The sequence shown here is derived from an EMBL/GenBank/DDBJ whole genome shotgun (WGS) entry which is preliminary data.</text>
</comment>
<evidence type="ECO:0000259" key="1">
    <source>
        <dbReference type="Pfam" id="PF12697"/>
    </source>
</evidence>
<dbReference type="Gene3D" id="3.40.50.1820">
    <property type="entry name" value="alpha/beta hydrolase"/>
    <property type="match status" value="1"/>
</dbReference>
<feature type="domain" description="AB hydrolase-1" evidence="1">
    <location>
        <begin position="14"/>
        <end position="258"/>
    </location>
</feature>
<accession>A0A7W5Y8L8</accession>
<dbReference type="InterPro" id="IPR000073">
    <property type="entry name" value="AB_hydrolase_1"/>
</dbReference>
<reference evidence="2 3" key="1">
    <citation type="submission" date="2020-08" db="EMBL/GenBank/DDBJ databases">
        <title>Sequencing the genomes of 1000 actinobacteria strains.</title>
        <authorList>
            <person name="Klenk H.-P."/>
        </authorList>
    </citation>
    <scope>NUCLEOTIDE SEQUENCE [LARGE SCALE GENOMIC DNA]</scope>
    <source>
        <strain evidence="2 3">DSM 44320</strain>
    </source>
</reference>
<dbReference type="Pfam" id="PF12697">
    <property type="entry name" value="Abhydrolase_6"/>
    <property type="match status" value="1"/>
</dbReference>
<dbReference type="AlphaFoldDB" id="A0A7W5Y8L8"/>
<dbReference type="RefSeq" id="WP_183651007.1">
    <property type="nucleotide sequence ID" value="NZ_BAAAXX010000088.1"/>
</dbReference>
<organism evidence="2 3">
    <name type="scientific">Nonomuraea dietziae</name>
    <dbReference type="NCBI Taxonomy" id="65515"/>
    <lineage>
        <taxon>Bacteria</taxon>
        <taxon>Bacillati</taxon>
        <taxon>Actinomycetota</taxon>
        <taxon>Actinomycetes</taxon>
        <taxon>Streptosporangiales</taxon>
        <taxon>Streptosporangiaceae</taxon>
        <taxon>Nonomuraea</taxon>
    </lineage>
</organism>